<dbReference type="AlphaFoldDB" id="A0A1D8PQ23"/>
<keyword evidence="3" id="KW-1185">Reference proteome</keyword>
<evidence type="ECO:0000313" key="1">
    <source>
        <dbReference type="CGD" id="CAL0000197861"/>
    </source>
</evidence>
<sequence>MERSNKFIDILSNSNPHTTPLDFSSYRYINTPLDPLPIDTKTVQPPQFIPTINEAIVHLKLLKAFQVMKNKVLIDYETDEEEYCEKRWQSFITLAVRRFIIFVSAIRVNAPGGQSGPGTESQIFNNANIKQDSFVKFMNDLMPPLDVIMVWHSFLLNPKTFYDTCLRTNVLRFANFPLPLYKLNQFIDNYTFEFNVNPTPQENYLNLIKSFTNDERDYQYDIATKFSLYKQTVRFYCPGCTKVLTDWVRISDENQMGLADRNLSVRKLRSRSFVVEELPPSKCPCINISMITHESLRILHLIIDARRKYPLLPGTFKYFSSVICNPKYSARSPTTLSEDICLAVQKSYSATKDLTTIINDIPKEYANETTRRRVILRNYLQFNYISATVENGIEVGEDLVGCVLRQERFLEKINKMDWLHSPLIHESLSESLIRYKRFFLMLTADRYRLNILVPTLDIDLLWHTHQLSMYGYFRDCRTSPCHYVIDHDDKIDENRLDDAFARTARRYRQLFKDNYSICYCQYCTNYRTKYANNGLLTLFQTKKKLETKENAIRNNPLFDGEKQGGVTHISVHNSIQMPTKKATKRRQKNPVPWENNRIDGGHYVVVPDAPITTDHCQFYGTGLCNSVNAQCVSDSGKCCSFASCTSFGGSACVTDSGSACGGDGGDGGGCGGD</sequence>
<protein>
    <submittedName>
        <fullName evidence="2">Uncharacterized protein</fullName>
    </submittedName>
</protein>
<gene>
    <name evidence="2" type="ordered locus">CAALFM_C603090WA</name>
    <name evidence="1" type="ordered locus">orf19.13038</name>
</gene>
<name>A0A1D8PQ23_CANAL</name>
<organism evidence="2 3">
    <name type="scientific">Candida albicans (strain SC5314 / ATCC MYA-2876)</name>
    <name type="common">Yeast</name>
    <dbReference type="NCBI Taxonomy" id="237561"/>
    <lineage>
        <taxon>Eukaryota</taxon>
        <taxon>Fungi</taxon>
        <taxon>Dikarya</taxon>
        <taxon>Ascomycota</taxon>
        <taxon>Saccharomycotina</taxon>
        <taxon>Pichiomycetes</taxon>
        <taxon>Debaryomycetaceae</taxon>
        <taxon>Candida/Lodderomyces clade</taxon>
        <taxon>Candida</taxon>
    </lineage>
</organism>
<dbReference type="Proteomes" id="UP000000559">
    <property type="component" value="Chromosome 6"/>
</dbReference>
<dbReference type="OrthoDB" id="2684236at2759"/>
<dbReference type="eggNOG" id="ENOG502QU5V">
    <property type="taxonomic scope" value="Eukaryota"/>
</dbReference>
<dbReference type="PANTHER" id="PTHR34365:SF7">
    <property type="entry name" value="GLYCINE-RICH DOMAIN-CONTAINING PROTEIN 1"/>
    <property type="match status" value="1"/>
</dbReference>
<dbReference type="GeneID" id="3639275"/>
<dbReference type="InParanoid" id="A0A1D8PQ23"/>
<dbReference type="InterPro" id="IPR009836">
    <property type="entry name" value="GRDP-like"/>
</dbReference>
<dbReference type="CGD" id="CAL0000197861">
    <property type="gene designation" value="orf19.13038"/>
</dbReference>
<dbReference type="PANTHER" id="PTHR34365">
    <property type="entry name" value="ENOLASE (DUF1399)"/>
    <property type="match status" value="1"/>
</dbReference>
<dbReference type="STRING" id="237561.A0A1D8PQ23"/>
<evidence type="ECO:0000313" key="3">
    <source>
        <dbReference type="Proteomes" id="UP000000559"/>
    </source>
</evidence>
<accession>A0A1D8PQ23</accession>
<reference evidence="2 3" key="3">
    <citation type="journal article" date="2013" name="Genome Biol.">
        <title>Assembly of a phased diploid Candida albicans genome facilitates allele-specific measurements and provides a simple model for repeat and indel structure.</title>
        <authorList>
            <person name="Muzzey D."/>
            <person name="Schwartz K."/>
            <person name="Weissman J.S."/>
            <person name="Sherlock G."/>
        </authorList>
    </citation>
    <scope>NUCLEOTIDE SEQUENCE [LARGE SCALE GENOMIC DNA]</scope>
    <source>
        <strain evidence="3">SC5314 / ATCC MYA-2876</strain>
    </source>
</reference>
<reference evidence="2 3" key="2">
    <citation type="journal article" date="2007" name="Genome Biol.">
        <title>Assembly of the Candida albicans genome into sixteen supercontigs aligned on the eight chromosomes.</title>
        <authorList>
            <person name="van het Hoog M."/>
            <person name="Rast T.J."/>
            <person name="Martchenko M."/>
            <person name="Grindle S."/>
            <person name="Dignard D."/>
            <person name="Hogues H."/>
            <person name="Cuomo C."/>
            <person name="Berriman M."/>
            <person name="Scherer S."/>
            <person name="Magee B.B."/>
            <person name="Whiteway M."/>
            <person name="Chibana H."/>
            <person name="Nantel A."/>
            <person name="Magee P.T."/>
        </authorList>
    </citation>
    <scope>GENOME REANNOTATION</scope>
    <source>
        <strain evidence="3">SC5314 / ATCC MYA-2876</strain>
    </source>
</reference>
<dbReference type="VEuPathDB" id="FungiDB:C6_03090W_A"/>
<dbReference type="RefSeq" id="XP_719154.2">
    <property type="nucleotide sequence ID" value="XM_714061.2"/>
</dbReference>
<dbReference type="KEGG" id="cal:CAALFM_C603090WA"/>
<proteinExistence type="predicted"/>
<evidence type="ECO:0000313" key="2">
    <source>
        <dbReference type="EMBL" id="AOW30240.1"/>
    </source>
</evidence>
<dbReference type="EMBL" id="CP017628">
    <property type="protein sequence ID" value="AOW30240.1"/>
    <property type="molecule type" value="Genomic_DNA"/>
</dbReference>
<dbReference type="Pfam" id="PF07173">
    <property type="entry name" value="GRDP-like"/>
    <property type="match status" value="1"/>
</dbReference>
<reference evidence="2 3" key="1">
    <citation type="journal article" date="2004" name="Proc. Natl. Acad. Sci. U.S.A.">
        <title>The diploid genome sequence of Candida albicans.</title>
        <authorList>
            <person name="Jones T."/>
            <person name="Federspiel N.A."/>
            <person name="Chibana H."/>
            <person name="Dungan J."/>
            <person name="Kalman S."/>
            <person name="Magee B.B."/>
            <person name="Newport G."/>
            <person name="Thorstenson Y.R."/>
            <person name="Agabian N."/>
            <person name="Magee P.T."/>
            <person name="Davis R.W."/>
            <person name="Scherer S."/>
        </authorList>
    </citation>
    <scope>NUCLEOTIDE SEQUENCE [LARGE SCALE GENOMIC DNA]</scope>
    <source>
        <strain evidence="3">SC5314 / ATCC MYA-2876</strain>
    </source>
</reference>